<dbReference type="Pfam" id="PF03729">
    <property type="entry name" value="DUF308"/>
    <property type="match status" value="1"/>
</dbReference>
<dbReference type="GO" id="GO:0005886">
    <property type="term" value="C:plasma membrane"/>
    <property type="evidence" value="ECO:0007669"/>
    <property type="project" value="TreeGrafter"/>
</dbReference>
<dbReference type="Proteomes" id="UP000219336">
    <property type="component" value="Unassembled WGS sequence"/>
</dbReference>
<proteinExistence type="predicted"/>
<dbReference type="PANTHER" id="PTHR34989:SF1">
    <property type="entry name" value="PROTEIN HDED"/>
    <property type="match status" value="1"/>
</dbReference>
<keyword evidence="1" id="KW-0472">Membrane</keyword>
<dbReference type="EMBL" id="OANU01000064">
    <property type="protein sequence ID" value="SNX49577.1"/>
    <property type="molecule type" value="Genomic_DNA"/>
</dbReference>
<keyword evidence="1" id="KW-0812">Transmembrane</keyword>
<dbReference type="AlphaFoldDB" id="A0A240ELL7"/>
<feature type="transmembrane region" description="Helical" evidence="1">
    <location>
        <begin position="74"/>
        <end position="92"/>
    </location>
</feature>
<name>A0A240ELL7_9VIBR</name>
<feature type="transmembrane region" description="Helical" evidence="1">
    <location>
        <begin position="131"/>
        <end position="148"/>
    </location>
</feature>
<evidence type="ECO:0000256" key="1">
    <source>
        <dbReference type="SAM" id="Phobius"/>
    </source>
</evidence>
<gene>
    <name evidence="2" type="ORF">VTH8203_03225</name>
</gene>
<sequence length="189" mass="20246">MVDSNQSPQASFLSKGWKYFVTVGIVVSLAGIGAMALPVFAGVTISTIIGAVLLFSGLVQAYHTFSMSAWGQKLWYVLSAVLYIIGGLFILFKPLAGLVTITMLMVLVMILNGLTRIFFGLANRSLPSSGLIIFSGLLSVIIGGYFFTLLEDPAFSTSLLGTFIGISLLIEGISFVFLGMKLKQLSNEN</sequence>
<dbReference type="PANTHER" id="PTHR34989">
    <property type="entry name" value="PROTEIN HDED"/>
    <property type="match status" value="1"/>
</dbReference>
<keyword evidence="1" id="KW-1133">Transmembrane helix</keyword>
<feature type="transmembrane region" description="Helical" evidence="1">
    <location>
        <begin position="43"/>
        <end position="62"/>
    </location>
</feature>
<feature type="transmembrane region" description="Helical" evidence="1">
    <location>
        <begin position="19"/>
        <end position="37"/>
    </location>
</feature>
<keyword evidence="3" id="KW-1185">Reference proteome</keyword>
<organism evidence="2 3">
    <name type="scientific">Vibrio thalassae</name>
    <dbReference type="NCBI Taxonomy" id="1243014"/>
    <lineage>
        <taxon>Bacteria</taxon>
        <taxon>Pseudomonadati</taxon>
        <taxon>Pseudomonadota</taxon>
        <taxon>Gammaproteobacteria</taxon>
        <taxon>Vibrionales</taxon>
        <taxon>Vibrionaceae</taxon>
        <taxon>Vibrio</taxon>
    </lineage>
</organism>
<reference evidence="3" key="1">
    <citation type="submission" date="2016-06" db="EMBL/GenBank/DDBJ databases">
        <authorList>
            <person name="Rodrigo-Torres L."/>
            <person name="Arahal R.D."/>
            <person name="Lucena T."/>
        </authorList>
    </citation>
    <scope>NUCLEOTIDE SEQUENCE [LARGE SCALE GENOMIC DNA]</scope>
    <source>
        <strain evidence="3">CECT8203</strain>
    </source>
</reference>
<dbReference type="OrthoDB" id="5906056at2"/>
<dbReference type="RefSeq" id="WP_096994617.1">
    <property type="nucleotide sequence ID" value="NZ_JBHSII010000011.1"/>
</dbReference>
<feature type="transmembrane region" description="Helical" evidence="1">
    <location>
        <begin position="154"/>
        <end position="178"/>
    </location>
</feature>
<protein>
    <submittedName>
        <fullName evidence="2">Acid-resistance membrane protein</fullName>
    </submittedName>
</protein>
<evidence type="ECO:0000313" key="2">
    <source>
        <dbReference type="EMBL" id="SNX49577.1"/>
    </source>
</evidence>
<dbReference type="InterPro" id="IPR005325">
    <property type="entry name" value="DUF308_memb"/>
</dbReference>
<feature type="transmembrane region" description="Helical" evidence="1">
    <location>
        <begin position="98"/>
        <end position="119"/>
    </location>
</feature>
<evidence type="ECO:0000313" key="3">
    <source>
        <dbReference type="Proteomes" id="UP000219336"/>
    </source>
</evidence>
<dbReference type="InterPro" id="IPR052712">
    <property type="entry name" value="Acid_resist_chaperone_HdeD"/>
</dbReference>
<accession>A0A240ELL7</accession>